<dbReference type="InterPro" id="IPR029058">
    <property type="entry name" value="AB_hydrolase_fold"/>
</dbReference>
<sequence>MSTFTVEERAQYAYGCERGLQSLSVWRVRSKADDSRWTETHPHPTCSPGKLWVIYIHGGAWRDPTITQTSFEPTITSLSNNTDYDFALSTIAAFASLDYRLSPHPSHPQDTKTTPVSELRNARHPDHILDVKSGLRFLQDKFGFGSNYVLVGHSCGATLALQAVLGPSMVEPAEDIVVKSPKGIAGVCGIYDIPLMLETNSHPAYRGFVAGAFGDEAVSWKNVSPAVQLKKDPRPMEAIVLSLGYSLDDELIDEPQVGSLGKKEVLVLKGAHDEIWQGGAELAKVVVDVIWRTKGTSDTTCR</sequence>
<gene>
    <name evidence="4" type="ORF">EG328_005033</name>
</gene>
<reference evidence="4 5" key="1">
    <citation type="submission" date="2018-12" db="EMBL/GenBank/DDBJ databases">
        <title>Venturia inaequalis Genome Resource.</title>
        <authorList>
            <person name="Lichtner F.J."/>
        </authorList>
    </citation>
    <scope>NUCLEOTIDE SEQUENCE [LARGE SCALE GENOMIC DNA]</scope>
    <source>
        <strain evidence="4 5">120213</strain>
    </source>
</reference>
<comment type="domain">
    <text evidence="3">The main chain amide nitrogen atoms of the second glycine and its adjacent residue in the HGGXW motif define the oxyanion hole, and stabilize the oxyanion that forms during the nucleophilic attack by the catalytic serine during substrate cleavage.</text>
</comment>
<comment type="subunit">
    <text evidence="3">Homodimer.</text>
</comment>
<evidence type="ECO:0000256" key="3">
    <source>
        <dbReference type="HAMAP-Rule" id="MF_03014"/>
    </source>
</evidence>
<dbReference type="UniPathway" id="UPA00333">
    <property type="reaction ID" value="UER00454"/>
</dbReference>
<dbReference type="EMBL" id="WNWS01000027">
    <property type="protein sequence ID" value="KAE9986706.1"/>
    <property type="molecule type" value="Genomic_DNA"/>
</dbReference>
<dbReference type="EC" id="3.5.1.9" evidence="3"/>
<feature type="short sequence motif" description="HGGXW" evidence="3">
    <location>
        <begin position="57"/>
        <end position="61"/>
    </location>
</feature>
<accession>A0A8H3VFA8</accession>
<evidence type="ECO:0000256" key="1">
    <source>
        <dbReference type="ARBA" id="ARBA00022801"/>
    </source>
</evidence>
<comment type="catalytic activity">
    <reaction evidence="3">
        <text>N-formyl-L-kynurenine + H2O = L-kynurenine + formate + H(+)</text>
        <dbReference type="Rhea" id="RHEA:13009"/>
        <dbReference type="ChEBI" id="CHEBI:15377"/>
        <dbReference type="ChEBI" id="CHEBI:15378"/>
        <dbReference type="ChEBI" id="CHEBI:15740"/>
        <dbReference type="ChEBI" id="CHEBI:57959"/>
        <dbReference type="ChEBI" id="CHEBI:58629"/>
        <dbReference type="EC" id="3.5.1.9"/>
    </reaction>
</comment>
<comment type="similarity">
    <text evidence="3">Belongs to the kynurenine formamidase family.</text>
</comment>
<keyword evidence="1 3" id="KW-0378">Hydrolase</keyword>
<name>A0A8H3VFA8_VENIN</name>
<dbReference type="PANTHER" id="PTHR48081:SF33">
    <property type="entry name" value="KYNURENINE FORMAMIDASE"/>
    <property type="match status" value="1"/>
</dbReference>
<feature type="active site" evidence="3">
    <location>
        <position position="249"/>
    </location>
</feature>
<comment type="pathway">
    <text evidence="3">Amino-acid degradation; L-tryptophan degradation via kynurenine pathway; L-kynurenine from L-tryptophan: step 2/2.</text>
</comment>
<dbReference type="AlphaFoldDB" id="A0A8H3VFA8"/>
<dbReference type="GO" id="GO:0004061">
    <property type="term" value="F:arylformamidase activity"/>
    <property type="evidence" value="ECO:0007669"/>
    <property type="project" value="UniProtKB-UniRule"/>
</dbReference>
<dbReference type="Proteomes" id="UP000447873">
    <property type="component" value="Unassembled WGS sequence"/>
</dbReference>
<keyword evidence="2 3" id="KW-0823">Tryptophan catabolism</keyword>
<comment type="function">
    <text evidence="3">Catalyzes the hydrolysis of N-formyl-L-kynurenine to L-kynurenine, the second step in the kynurenine pathway of tryptophan degradation. Kynurenine may be further oxidized to nicotinic acid, NAD(H) and NADP(H). Required for elimination of toxic metabolites.</text>
</comment>
<dbReference type="GO" id="GO:0019441">
    <property type="term" value="P:L-tryptophan catabolic process to kynurenine"/>
    <property type="evidence" value="ECO:0007669"/>
    <property type="project" value="UniProtKB-UniRule"/>
</dbReference>
<protein>
    <recommendedName>
        <fullName evidence="3">Kynurenine formamidase</fullName>
        <shortName evidence="3">KFA</shortName>
        <shortName evidence="3">KFase</shortName>
        <ecNumber evidence="3">3.5.1.9</ecNumber>
    </recommendedName>
    <alternativeName>
        <fullName evidence="3">Arylformamidase</fullName>
    </alternativeName>
    <alternativeName>
        <fullName evidence="3">N-formylkynurenine formamidase</fullName>
        <shortName evidence="3">FKF</shortName>
    </alternativeName>
</protein>
<organism evidence="4 5">
    <name type="scientific">Venturia inaequalis</name>
    <name type="common">Apple scab fungus</name>
    <dbReference type="NCBI Taxonomy" id="5025"/>
    <lineage>
        <taxon>Eukaryota</taxon>
        <taxon>Fungi</taxon>
        <taxon>Dikarya</taxon>
        <taxon>Ascomycota</taxon>
        <taxon>Pezizomycotina</taxon>
        <taxon>Dothideomycetes</taxon>
        <taxon>Pleosporomycetidae</taxon>
        <taxon>Venturiales</taxon>
        <taxon>Venturiaceae</taxon>
        <taxon>Venturia</taxon>
    </lineage>
</organism>
<feature type="active site" description="Nucleophile" evidence="3">
    <location>
        <position position="154"/>
    </location>
</feature>
<dbReference type="PANTHER" id="PTHR48081">
    <property type="entry name" value="AB HYDROLASE SUPERFAMILY PROTEIN C4A8.06C"/>
    <property type="match status" value="1"/>
</dbReference>
<comment type="caution">
    <text evidence="4">The sequence shown here is derived from an EMBL/GenBank/DDBJ whole genome shotgun (WGS) entry which is preliminary data.</text>
</comment>
<feature type="active site" evidence="3">
    <location>
        <position position="272"/>
    </location>
</feature>
<evidence type="ECO:0000256" key="2">
    <source>
        <dbReference type="ARBA" id="ARBA00023079"/>
    </source>
</evidence>
<evidence type="ECO:0000313" key="5">
    <source>
        <dbReference type="Proteomes" id="UP000447873"/>
    </source>
</evidence>
<evidence type="ECO:0000313" key="4">
    <source>
        <dbReference type="EMBL" id="KAE9986706.1"/>
    </source>
</evidence>
<dbReference type="HAMAP" id="MF_03014">
    <property type="entry name" value="KFase"/>
    <property type="match status" value="1"/>
</dbReference>
<dbReference type="InterPro" id="IPR027519">
    <property type="entry name" value="KFase_ver/fungi-typ"/>
</dbReference>
<dbReference type="GO" id="GO:0034354">
    <property type="term" value="P:'de novo' NAD+ biosynthetic process from L-tryptophan"/>
    <property type="evidence" value="ECO:0007669"/>
    <property type="project" value="UniProtKB-UniRule"/>
</dbReference>
<dbReference type="InterPro" id="IPR050300">
    <property type="entry name" value="GDXG_lipolytic_enzyme"/>
</dbReference>
<dbReference type="Gene3D" id="3.40.50.1820">
    <property type="entry name" value="alpha/beta hydrolase"/>
    <property type="match status" value="1"/>
</dbReference>
<dbReference type="SUPFAM" id="SSF53474">
    <property type="entry name" value="alpha/beta-Hydrolases"/>
    <property type="match status" value="1"/>
</dbReference>
<proteinExistence type="inferred from homology"/>